<proteinExistence type="predicted"/>
<accession>A0A2P2NB56</accession>
<dbReference type="AlphaFoldDB" id="A0A2P2NB56"/>
<evidence type="ECO:0000313" key="1">
    <source>
        <dbReference type="EMBL" id="MBX39701.1"/>
    </source>
</evidence>
<reference evidence="1" key="1">
    <citation type="submission" date="2018-02" db="EMBL/GenBank/DDBJ databases">
        <title>Rhizophora mucronata_Transcriptome.</title>
        <authorList>
            <person name="Meera S.P."/>
            <person name="Sreeshan A."/>
            <person name="Augustine A."/>
        </authorList>
    </citation>
    <scope>NUCLEOTIDE SEQUENCE</scope>
    <source>
        <tissue evidence="1">Leaf</tissue>
    </source>
</reference>
<sequence length="25" mass="2747">MTITHSADGINLTIINVVPLFRSYA</sequence>
<organism evidence="1">
    <name type="scientific">Rhizophora mucronata</name>
    <name type="common">Asiatic mangrove</name>
    <dbReference type="NCBI Taxonomy" id="61149"/>
    <lineage>
        <taxon>Eukaryota</taxon>
        <taxon>Viridiplantae</taxon>
        <taxon>Streptophyta</taxon>
        <taxon>Embryophyta</taxon>
        <taxon>Tracheophyta</taxon>
        <taxon>Spermatophyta</taxon>
        <taxon>Magnoliopsida</taxon>
        <taxon>eudicotyledons</taxon>
        <taxon>Gunneridae</taxon>
        <taxon>Pentapetalae</taxon>
        <taxon>rosids</taxon>
        <taxon>fabids</taxon>
        <taxon>Malpighiales</taxon>
        <taxon>Rhizophoraceae</taxon>
        <taxon>Rhizophora</taxon>
    </lineage>
</organism>
<name>A0A2P2NB56_RHIMU</name>
<protein>
    <submittedName>
        <fullName evidence="1">Uncharacterized protein</fullName>
    </submittedName>
</protein>
<dbReference type="EMBL" id="GGEC01059217">
    <property type="protein sequence ID" value="MBX39701.1"/>
    <property type="molecule type" value="Transcribed_RNA"/>
</dbReference>